<proteinExistence type="predicted"/>
<accession>U9U6K0</accession>
<gene>
    <name evidence="1" type="ORF">GLOINDRAFT_95529</name>
</gene>
<organism evidence="1">
    <name type="scientific">Rhizophagus irregularis (strain DAOM 181602 / DAOM 197198 / MUCL 43194)</name>
    <name type="common">Arbuscular mycorrhizal fungus</name>
    <name type="synonym">Glomus intraradices</name>
    <dbReference type="NCBI Taxonomy" id="747089"/>
    <lineage>
        <taxon>Eukaryota</taxon>
        <taxon>Fungi</taxon>
        <taxon>Fungi incertae sedis</taxon>
        <taxon>Mucoromycota</taxon>
        <taxon>Glomeromycotina</taxon>
        <taxon>Glomeromycetes</taxon>
        <taxon>Glomerales</taxon>
        <taxon>Glomeraceae</taxon>
        <taxon>Rhizophagus</taxon>
    </lineage>
</organism>
<dbReference type="EMBL" id="KI283121">
    <property type="protein sequence ID" value="ESA14218.1"/>
    <property type="molecule type" value="Genomic_DNA"/>
</dbReference>
<name>U9U6K0_RHIID</name>
<dbReference type="HOGENOM" id="CLU_2005095_0_0_1"/>
<dbReference type="AlphaFoldDB" id="U9U6K0"/>
<protein>
    <submittedName>
        <fullName evidence="1">Uncharacterized protein</fullName>
    </submittedName>
</protein>
<reference evidence="1" key="1">
    <citation type="submission" date="2013-07" db="EMBL/GenBank/DDBJ databases">
        <title>The genome of an arbuscular mycorrhizal fungus provides insights into the evolution of the oldest plant symbiosis.</title>
        <authorList>
            <consortium name="DOE Joint Genome Institute"/>
            <person name="Tisserant E."/>
            <person name="Malbreil M."/>
            <person name="Kuo A."/>
            <person name="Kohler A."/>
            <person name="Symeonidi A."/>
            <person name="Balestrini R."/>
            <person name="Charron P."/>
            <person name="Duensing N."/>
            <person name="Frei-dit-Frey N."/>
            <person name="Gianinazzi-Pearson V."/>
            <person name="Gilbert B."/>
            <person name="Handa Y."/>
            <person name="Hijri M."/>
            <person name="Kaul R."/>
            <person name="Kawaguchi M."/>
            <person name="Krajinski F."/>
            <person name="Lammers P."/>
            <person name="Lapierre D."/>
            <person name="Masclaux F.G."/>
            <person name="Murat C."/>
            <person name="Morin E."/>
            <person name="Ndikumana S."/>
            <person name="Pagni M."/>
            <person name="Petitpierre D."/>
            <person name="Requena N."/>
            <person name="Rosikiewicz P."/>
            <person name="Riley R."/>
            <person name="Saito K."/>
            <person name="San Clemente H."/>
            <person name="Shapiro H."/>
            <person name="van Tuinen D."/>
            <person name="Becard G."/>
            <person name="Bonfante P."/>
            <person name="Paszkowski U."/>
            <person name="Shachar-Hill Y."/>
            <person name="Young J.P."/>
            <person name="Sanders I.R."/>
            <person name="Henrissat B."/>
            <person name="Rensing S.A."/>
            <person name="Grigoriev I.V."/>
            <person name="Corradi N."/>
            <person name="Roux C."/>
            <person name="Martin F."/>
        </authorList>
    </citation>
    <scope>NUCLEOTIDE SEQUENCE</scope>
    <source>
        <strain evidence="1">DAOM 197198</strain>
    </source>
</reference>
<evidence type="ECO:0000313" key="1">
    <source>
        <dbReference type="EMBL" id="ESA14218.1"/>
    </source>
</evidence>
<sequence length="124" mass="14163">MSRIYCNCEYGSGWSILTSSTIVIFSNFCSRVPINADSCTKSSEDMFLIQRDNFRMLQNGVTNSKNYKLTVNNIHSNIVTLSISSLEILDCGKKCFRPRRVYGKKNTGCYTGYRSRSTSERIRN</sequence>